<dbReference type="EMBL" id="NXFY01000022">
    <property type="protein sequence ID" value="PHO17165.1"/>
    <property type="molecule type" value="Genomic_DNA"/>
</dbReference>
<feature type="domain" description="Haem-binding" evidence="1">
    <location>
        <begin position="9"/>
        <end position="139"/>
    </location>
</feature>
<organism evidence="3 4">
    <name type="scientific">Malaciobacter molluscorum LMG 25693</name>
    <dbReference type="NCBI Taxonomy" id="870501"/>
    <lineage>
        <taxon>Bacteria</taxon>
        <taxon>Pseudomonadati</taxon>
        <taxon>Campylobacterota</taxon>
        <taxon>Epsilonproteobacteria</taxon>
        <taxon>Campylobacterales</taxon>
        <taxon>Arcobacteraceae</taxon>
        <taxon>Malaciobacter</taxon>
    </lineage>
</organism>
<dbReference type="KEGG" id="amol:AMOL_0512"/>
<dbReference type="EMBL" id="CP032098">
    <property type="protein sequence ID" value="AXX91528.1"/>
    <property type="molecule type" value="Genomic_DNA"/>
</dbReference>
<evidence type="ECO:0000259" key="1">
    <source>
        <dbReference type="SMART" id="SM01235"/>
    </source>
</evidence>
<gene>
    <name evidence="2" type="ORF">AMOL_0512</name>
    <name evidence="3" type="ORF">CPU12_11700</name>
</gene>
<dbReference type="SMART" id="SM01235">
    <property type="entry name" value="Haem_bd"/>
    <property type="match status" value="1"/>
</dbReference>
<reference evidence="2 5" key="2">
    <citation type="submission" date="2018-08" db="EMBL/GenBank/DDBJ databases">
        <title>Complete genome of the Arcobacter molluscorum type strain LMG 25693.</title>
        <authorList>
            <person name="Miller W.G."/>
            <person name="Yee E."/>
            <person name="Bono J.L."/>
        </authorList>
    </citation>
    <scope>NUCLEOTIDE SEQUENCE [LARGE SCALE GENOMIC DNA]</scope>
    <source>
        <strain evidence="2 5">CECT 7696</strain>
    </source>
</reference>
<protein>
    <submittedName>
        <fullName evidence="3">Cytochrome C</fullName>
    </submittedName>
    <submittedName>
        <fullName evidence="2">Heme-binding domain-containing protein</fullName>
    </submittedName>
</protein>
<dbReference type="RefSeq" id="WP_099343309.1">
    <property type="nucleotide sequence ID" value="NZ_CP032098.1"/>
</dbReference>
<dbReference type="AlphaFoldDB" id="A0A2G1DFA0"/>
<name>A0A2G1DFA0_9BACT</name>
<accession>A0A2G1DFA0</accession>
<dbReference type="Pfam" id="PF14376">
    <property type="entry name" value="Haem_bd"/>
    <property type="match status" value="1"/>
</dbReference>
<reference evidence="3 4" key="1">
    <citation type="submission" date="2017-09" db="EMBL/GenBank/DDBJ databases">
        <title>Arcobacter canalis sp. nov., a new species isolated from a water canal contaminated with urban sewage.</title>
        <authorList>
            <person name="Perez-Cataluna A."/>
            <person name="Salas-Masso N."/>
            <person name="Figueras M.J."/>
        </authorList>
    </citation>
    <scope>NUCLEOTIDE SEQUENCE [LARGE SCALE GENOMIC DNA]</scope>
    <source>
        <strain evidence="3 4">F98-3</strain>
    </source>
</reference>
<dbReference type="Proteomes" id="UP000262712">
    <property type="component" value="Chromosome"/>
</dbReference>
<keyword evidence="4" id="KW-1185">Reference proteome</keyword>
<dbReference type="InterPro" id="IPR025992">
    <property type="entry name" value="Haem-bd"/>
</dbReference>
<proteinExistence type="predicted"/>
<evidence type="ECO:0000313" key="3">
    <source>
        <dbReference type="EMBL" id="PHO17165.1"/>
    </source>
</evidence>
<evidence type="ECO:0000313" key="5">
    <source>
        <dbReference type="Proteomes" id="UP000262712"/>
    </source>
</evidence>
<sequence length="139" mass="16349">MKKTLLIIVGLFIAIQFIKPTQQNAKVIDDLQLKARPEVMKILKTSCYDCHSDNTIWPWYSKIAPFSWTITAHVVDGREAVNFSIWETYSKEKKQKELKSIYKKVYASMPLKSYVWIHKDAILTKDQIKTIRDWTGVRR</sequence>
<evidence type="ECO:0000313" key="4">
    <source>
        <dbReference type="Proteomes" id="UP000221222"/>
    </source>
</evidence>
<evidence type="ECO:0000313" key="2">
    <source>
        <dbReference type="EMBL" id="AXX91528.1"/>
    </source>
</evidence>
<dbReference type="Proteomes" id="UP000221222">
    <property type="component" value="Unassembled WGS sequence"/>
</dbReference>